<dbReference type="InterPro" id="IPR036890">
    <property type="entry name" value="HATPase_C_sf"/>
</dbReference>
<dbReference type="InterPro" id="IPR047718">
    <property type="entry name" value="RsbA-like_anti_sig"/>
</dbReference>
<protein>
    <submittedName>
        <fullName evidence="4">Anti-sigma regulatory factor (Ser/Thr protein kinase)</fullName>
    </submittedName>
</protein>
<accession>A0A853CCQ2</accession>
<feature type="domain" description="MEDS" evidence="3">
    <location>
        <begin position="2"/>
        <end position="142"/>
    </location>
</feature>
<evidence type="ECO:0000313" key="4">
    <source>
        <dbReference type="EMBL" id="NYJ05544.1"/>
    </source>
</evidence>
<dbReference type="InterPro" id="IPR025847">
    <property type="entry name" value="MEDS_domain"/>
</dbReference>
<dbReference type="NCBIfam" id="NF041045">
    <property type="entry name" value="RsbA_anti_sig"/>
    <property type="match status" value="1"/>
</dbReference>
<evidence type="ECO:0000256" key="1">
    <source>
        <dbReference type="ARBA" id="ARBA00022527"/>
    </source>
</evidence>
<keyword evidence="1" id="KW-0808">Transferase</keyword>
<evidence type="ECO:0000313" key="5">
    <source>
        <dbReference type="Proteomes" id="UP000541969"/>
    </source>
</evidence>
<evidence type="ECO:0000259" key="3">
    <source>
        <dbReference type="Pfam" id="PF14417"/>
    </source>
</evidence>
<dbReference type="InterPro" id="IPR050267">
    <property type="entry name" value="Anti-sigma-factor_SerPK"/>
</dbReference>
<sequence>MFGSDAELVDVALSYLEEGLRTGDLTVLSCTQETEELLRRELGAGARGLESDPGLIPQDTRPPDVFTHLRQYAHRATQGGTSRLRVLAEVPAARDPLQVREVIRVEAAVNSVMADLPVTNLCVYDSRRLSPDLVASARDTHPVLATGATWAANEAYSDPASYIRALPSPRPSEESLAPIVVVDDAPSLPDLRHRLIGALPALVRDEVQLEDLRLGISEVAANAFRHGKRPVSGRLWSVGREVICTITDSGTTFDNPLAGFIPAHGFDLGRGGMGLWLARKLFDHVDLFPGPTGFTVRLSTTLR</sequence>
<proteinExistence type="predicted"/>
<gene>
    <name evidence="4" type="ORF">GGQ55_001822</name>
</gene>
<keyword evidence="1" id="KW-0418">Kinase</keyword>
<keyword evidence="1" id="KW-0723">Serine/threonine-protein kinase</keyword>
<dbReference type="PANTHER" id="PTHR35526">
    <property type="entry name" value="ANTI-SIGMA-F FACTOR RSBW-RELATED"/>
    <property type="match status" value="1"/>
</dbReference>
<dbReference type="EMBL" id="JACBZT010000001">
    <property type="protein sequence ID" value="NYJ05544.1"/>
    <property type="molecule type" value="Genomic_DNA"/>
</dbReference>
<dbReference type="PANTHER" id="PTHR35526:SF3">
    <property type="entry name" value="ANTI-SIGMA-F FACTOR RSBW"/>
    <property type="match status" value="1"/>
</dbReference>
<keyword evidence="5" id="KW-1185">Reference proteome</keyword>
<feature type="domain" description="Histidine kinase/HSP90-like ATPase" evidence="2">
    <location>
        <begin position="198"/>
        <end position="299"/>
    </location>
</feature>
<dbReference type="Pfam" id="PF14417">
    <property type="entry name" value="MEDS"/>
    <property type="match status" value="1"/>
</dbReference>
<reference evidence="4 5" key="1">
    <citation type="submission" date="2020-07" db="EMBL/GenBank/DDBJ databases">
        <title>Sequencing the genomes of 1000 actinobacteria strains.</title>
        <authorList>
            <person name="Klenk H.-P."/>
        </authorList>
    </citation>
    <scope>NUCLEOTIDE SEQUENCE [LARGE SCALE GENOMIC DNA]</scope>
    <source>
        <strain evidence="4 5">DSM 104001</strain>
    </source>
</reference>
<evidence type="ECO:0000259" key="2">
    <source>
        <dbReference type="Pfam" id="PF13581"/>
    </source>
</evidence>
<organism evidence="4 5">
    <name type="scientific">Petropleomorpha daqingensis</name>
    <dbReference type="NCBI Taxonomy" id="2026353"/>
    <lineage>
        <taxon>Bacteria</taxon>
        <taxon>Bacillati</taxon>
        <taxon>Actinomycetota</taxon>
        <taxon>Actinomycetes</taxon>
        <taxon>Geodermatophilales</taxon>
        <taxon>Geodermatophilaceae</taxon>
        <taxon>Petropleomorpha</taxon>
    </lineage>
</organism>
<dbReference type="SUPFAM" id="SSF55874">
    <property type="entry name" value="ATPase domain of HSP90 chaperone/DNA topoisomerase II/histidine kinase"/>
    <property type="match status" value="1"/>
</dbReference>
<dbReference type="InterPro" id="IPR003594">
    <property type="entry name" value="HATPase_dom"/>
</dbReference>
<dbReference type="Proteomes" id="UP000541969">
    <property type="component" value="Unassembled WGS sequence"/>
</dbReference>
<dbReference type="AlphaFoldDB" id="A0A853CCQ2"/>
<comment type="caution">
    <text evidence="4">The sequence shown here is derived from an EMBL/GenBank/DDBJ whole genome shotgun (WGS) entry which is preliminary data.</text>
</comment>
<dbReference type="CDD" id="cd16936">
    <property type="entry name" value="HATPase_RsbW-like"/>
    <property type="match status" value="1"/>
</dbReference>
<dbReference type="GO" id="GO:0004674">
    <property type="term" value="F:protein serine/threonine kinase activity"/>
    <property type="evidence" value="ECO:0007669"/>
    <property type="project" value="UniProtKB-KW"/>
</dbReference>
<dbReference type="Gene3D" id="3.30.565.10">
    <property type="entry name" value="Histidine kinase-like ATPase, C-terminal domain"/>
    <property type="match status" value="1"/>
</dbReference>
<name>A0A853CCQ2_9ACTN</name>
<dbReference type="Pfam" id="PF13581">
    <property type="entry name" value="HATPase_c_2"/>
    <property type="match status" value="1"/>
</dbReference>